<dbReference type="InterPro" id="IPR029063">
    <property type="entry name" value="SAM-dependent_MTases_sf"/>
</dbReference>
<organism evidence="3 4">
    <name type="scientific">Pedobacter psychrophilus</name>
    <dbReference type="NCBI Taxonomy" id="1826909"/>
    <lineage>
        <taxon>Bacteria</taxon>
        <taxon>Pseudomonadati</taxon>
        <taxon>Bacteroidota</taxon>
        <taxon>Sphingobacteriia</taxon>
        <taxon>Sphingobacteriales</taxon>
        <taxon>Sphingobacteriaceae</taxon>
        <taxon>Pedobacter</taxon>
    </lineage>
</organism>
<dbReference type="OrthoDB" id="1000417at2"/>
<accession>A0A179DF93</accession>
<dbReference type="Proteomes" id="UP000078459">
    <property type="component" value="Unassembled WGS sequence"/>
</dbReference>
<sequence length="393" mass="44747">MSDFNPELLNPKVQDFIQKNLKTDLTKIILKGSPLLNISIQEIAIQIDGKNRIEKKLPTWFKTDGILFPPKVNLEQSSSEITATYKTKLINNGDLIDLTGGFGVDDMAFADKAKNVFHCEIDANLSAIVAQNAKVLGKSNVKFVIGDSQKFIEKTHKVANIYVDPSRRQNSQRVFMLKDCEPNVVENQVLYLKKADKVIIKAAPMLDISAALKELKRVSEVHIISLNGECKELIFVLENKEISETKIICALINQHQENIFQFNYSEEKSIQNQSFAIQKYLYEPDAAILKGGFFKSLTQKFDVKKLNPNTHLYTSQEITKNFPGKTFQVIQQIPFNNFSSAKATKKANVVTRNFDLKPEEIKKQFKIKDGGEDFLFFITDFKEQKQVIWAKKV</sequence>
<dbReference type="Pfam" id="PF22013">
    <property type="entry name" value="PG_1098_Fer"/>
    <property type="match status" value="1"/>
</dbReference>
<gene>
    <name evidence="3" type="ORF">A5893_09070</name>
</gene>
<dbReference type="RefSeq" id="WP_068822342.1">
    <property type="nucleotide sequence ID" value="NZ_LWHJ01000027.1"/>
</dbReference>
<evidence type="ECO:0000259" key="2">
    <source>
        <dbReference type="Pfam" id="PF22013"/>
    </source>
</evidence>
<reference evidence="3 4" key="1">
    <citation type="submission" date="2016-04" db="EMBL/GenBank/DDBJ databases">
        <authorList>
            <person name="Evans L.H."/>
            <person name="Alamgir A."/>
            <person name="Owens N."/>
            <person name="Weber N.D."/>
            <person name="Virtaneva K."/>
            <person name="Barbian K."/>
            <person name="Babar A."/>
            <person name="Rosenke K."/>
        </authorList>
    </citation>
    <scope>NUCLEOTIDE SEQUENCE [LARGE SCALE GENOMIC DNA]</scope>
    <source>
        <strain evidence="3 4">CCM 8644</strain>
    </source>
</reference>
<comment type="caution">
    <text evidence="3">The sequence shown here is derived from an EMBL/GenBank/DDBJ whole genome shotgun (WGS) entry which is preliminary data.</text>
</comment>
<proteinExistence type="predicted"/>
<dbReference type="EMBL" id="LWHJ01000027">
    <property type="protein sequence ID" value="OAQ39725.1"/>
    <property type="molecule type" value="Genomic_DNA"/>
</dbReference>
<feature type="domain" description="THUMP-like" evidence="1">
    <location>
        <begin position="324"/>
        <end position="391"/>
    </location>
</feature>
<dbReference type="InterPro" id="IPR041497">
    <property type="entry name" value="Thump-like"/>
</dbReference>
<dbReference type="Gene3D" id="1.10.10.1110">
    <property type="entry name" value="Methyltransferase PG1098, N-terminal domain"/>
    <property type="match status" value="1"/>
</dbReference>
<evidence type="ECO:0000313" key="3">
    <source>
        <dbReference type="EMBL" id="OAQ39725.1"/>
    </source>
</evidence>
<dbReference type="STRING" id="1826909.A5893_09070"/>
<keyword evidence="4" id="KW-1185">Reference proteome</keyword>
<evidence type="ECO:0000313" key="4">
    <source>
        <dbReference type="Proteomes" id="UP000078459"/>
    </source>
</evidence>
<dbReference type="InterPro" id="IPR054168">
    <property type="entry name" value="PG_1098_Fer"/>
</dbReference>
<feature type="domain" description="PG-1098 ferredoxin-like" evidence="2">
    <location>
        <begin position="280"/>
        <end position="323"/>
    </location>
</feature>
<dbReference type="Gene3D" id="3.40.50.150">
    <property type="entry name" value="Vaccinia Virus protein VP39"/>
    <property type="match status" value="1"/>
</dbReference>
<name>A0A179DF93_9SPHI</name>
<dbReference type="SUPFAM" id="SSF53335">
    <property type="entry name" value="S-adenosyl-L-methionine-dependent methyltransferases"/>
    <property type="match status" value="1"/>
</dbReference>
<reference evidence="3 4" key="2">
    <citation type="submission" date="2016-06" db="EMBL/GenBank/DDBJ databases">
        <title>Pedobacter psychrophilus sp. nov., isolated from Antarctic fragmentary rock.</title>
        <authorList>
            <person name="Svec P."/>
        </authorList>
    </citation>
    <scope>NUCLEOTIDE SEQUENCE [LARGE SCALE GENOMIC DNA]</scope>
    <source>
        <strain evidence="3 4">CCM 8644</strain>
    </source>
</reference>
<dbReference type="Pfam" id="PF18096">
    <property type="entry name" value="Thump_like"/>
    <property type="match status" value="1"/>
</dbReference>
<protein>
    <submittedName>
        <fullName evidence="3">Uncharacterized protein</fullName>
    </submittedName>
</protein>
<dbReference type="AlphaFoldDB" id="A0A179DF93"/>
<evidence type="ECO:0000259" key="1">
    <source>
        <dbReference type="Pfam" id="PF18096"/>
    </source>
</evidence>